<dbReference type="InterPro" id="IPR033347">
    <property type="entry name" value="Di19"/>
</dbReference>
<proteinExistence type="inferred from homology"/>
<protein>
    <recommendedName>
        <fullName evidence="6">Drought induced 19 protein type zinc-binding domain-containing protein</fullName>
    </recommendedName>
</protein>
<sequence length="152" mass="17256">MDAGDAWGRSSASAARRLQSRYDLYMGFDDADAAGGEEVEARGGEVYNCPFCGEDFDFVAFCCHVDDEHAVEAKSGAKSSKNIFRVPFFVVFVEKGLKRWQFTVLSWWIILYEKTVERAEPSLSEKDQKERAQRSKFVRGLVRSTIFDDDSL</sequence>
<reference evidence="4 5" key="1">
    <citation type="submission" date="2019-11" db="EMBL/GenBank/DDBJ databases">
        <title>Whole genome sequence of Oryza granulata.</title>
        <authorList>
            <person name="Li W."/>
        </authorList>
    </citation>
    <scope>NUCLEOTIDE SEQUENCE [LARGE SCALE GENOMIC DNA]</scope>
    <source>
        <strain evidence="5">cv. Menghai</strain>
        <tissue evidence="4">Leaf</tissue>
    </source>
</reference>
<dbReference type="AlphaFoldDB" id="A0A6G1EMK9"/>
<comment type="caution">
    <text evidence="4">The sequence shown here is derived from an EMBL/GenBank/DDBJ whole genome shotgun (WGS) entry which is preliminary data.</text>
</comment>
<accession>A0A6G1EMK9</accession>
<feature type="domain" description="Di19 zinc-binding" evidence="2">
    <location>
        <begin position="47"/>
        <end position="76"/>
    </location>
</feature>
<dbReference type="PANTHER" id="PTHR31875">
    <property type="entry name" value="PROTEIN DEHYDRATION-INDUCED 19"/>
    <property type="match status" value="1"/>
</dbReference>
<dbReference type="Proteomes" id="UP000479710">
    <property type="component" value="Unassembled WGS sequence"/>
</dbReference>
<evidence type="ECO:0000259" key="3">
    <source>
        <dbReference type="Pfam" id="PF14571"/>
    </source>
</evidence>
<comment type="similarity">
    <text evidence="1">Belongs to the Di19 family.</text>
</comment>
<organism evidence="4 5">
    <name type="scientific">Oryza meyeriana var. granulata</name>
    <dbReference type="NCBI Taxonomy" id="110450"/>
    <lineage>
        <taxon>Eukaryota</taxon>
        <taxon>Viridiplantae</taxon>
        <taxon>Streptophyta</taxon>
        <taxon>Embryophyta</taxon>
        <taxon>Tracheophyta</taxon>
        <taxon>Spermatophyta</taxon>
        <taxon>Magnoliopsida</taxon>
        <taxon>Liliopsida</taxon>
        <taxon>Poales</taxon>
        <taxon>Poaceae</taxon>
        <taxon>BOP clade</taxon>
        <taxon>Oryzoideae</taxon>
        <taxon>Oryzeae</taxon>
        <taxon>Oryzinae</taxon>
        <taxon>Oryza</taxon>
        <taxon>Oryza meyeriana</taxon>
    </lineage>
</organism>
<feature type="domain" description="Di19 C-terminal" evidence="3">
    <location>
        <begin position="118"/>
        <end position="146"/>
    </location>
</feature>
<dbReference type="Pfam" id="PF14571">
    <property type="entry name" value="Di19_C"/>
    <property type="match status" value="1"/>
</dbReference>
<evidence type="ECO:0000313" key="4">
    <source>
        <dbReference type="EMBL" id="KAF0925835.1"/>
    </source>
</evidence>
<dbReference type="Pfam" id="PF05605">
    <property type="entry name" value="zf-Di19"/>
    <property type="match status" value="1"/>
</dbReference>
<evidence type="ECO:0008006" key="6">
    <source>
        <dbReference type="Google" id="ProtNLM"/>
    </source>
</evidence>
<dbReference type="OrthoDB" id="695431at2759"/>
<dbReference type="EMBL" id="SPHZ02000003">
    <property type="protein sequence ID" value="KAF0925835.1"/>
    <property type="molecule type" value="Genomic_DNA"/>
</dbReference>
<evidence type="ECO:0000259" key="2">
    <source>
        <dbReference type="Pfam" id="PF05605"/>
    </source>
</evidence>
<gene>
    <name evidence="4" type="ORF">E2562_018476</name>
</gene>
<dbReference type="InterPro" id="IPR008598">
    <property type="entry name" value="Di19_Zn-bd"/>
</dbReference>
<name>A0A6G1EMK9_9ORYZ</name>
<dbReference type="InterPro" id="IPR027935">
    <property type="entry name" value="Di19_C"/>
</dbReference>
<keyword evidence="5" id="KW-1185">Reference proteome</keyword>
<evidence type="ECO:0000313" key="5">
    <source>
        <dbReference type="Proteomes" id="UP000479710"/>
    </source>
</evidence>
<evidence type="ECO:0000256" key="1">
    <source>
        <dbReference type="ARBA" id="ARBA00007109"/>
    </source>
</evidence>
<dbReference type="PANTHER" id="PTHR31875:SF26">
    <property type="entry name" value="PROTEIN DEHYDRATION-INDUCED 19-RELATED"/>
    <property type="match status" value="1"/>
</dbReference>